<comment type="caution">
    <text evidence="2">The sequence shown here is derived from an EMBL/GenBank/DDBJ whole genome shotgun (WGS) entry which is preliminary data.</text>
</comment>
<sequence>MNTRTSRMTNKISPGTYELQEQAGELILIPLLSEYVPDQFNEICMAEASENVICEREISIAEPDEIYRNKEVCGISNNDSAYSRTLSEENEVTSNNEETNTRPSCRKRKKRQQRDSSSWSKNINKVNSNKRELRDLTKKRRMRYKAKNVKDNVYEMHIRNKNQRRDGKQNDKEKELHYYKQKLVVYNFTIFNLATKDGYCFV</sequence>
<evidence type="ECO:0000313" key="3">
    <source>
        <dbReference type="Proteomes" id="UP000801492"/>
    </source>
</evidence>
<dbReference type="Proteomes" id="UP000801492">
    <property type="component" value="Unassembled WGS sequence"/>
</dbReference>
<proteinExistence type="predicted"/>
<gene>
    <name evidence="2" type="ORF">ILUMI_04167</name>
</gene>
<accession>A0A8K0DEV1</accession>
<evidence type="ECO:0000313" key="2">
    <source>
        <dbReference type="EMBL" id="KAF2902016.1"/>
    </source>
</evidence>
<feature type="region of interest" description="Disordered" evidence="1">
    <location>
        <begin position="84"/>
        <end position="141"/>
    </location>
</feature>
<evidence type="ECO:0000256" key="1">
    <source>
        <dbReference type="SAM" id="MobiDB-lite"/>
    </source>
</evidence>
<reference evidence="2" key="1">
    <citation type="submission" date="2019-08" db="EMBL/GenBank/DDBJ databases">
        <title>The genome of the North American firefly Photinus pyralis.</title>
        <authorList>
            <consortium name="Photinus pyralis genome working group"/>
            <person name="Fallon T.R."/>
            <person name="Sander Lower S.E."/>
            <person name="Weng J.-K."/>
        </authorList>
    </citation>
    <scope>NUCLEOTIDE SEQUENCE</scope>
    <source>
        <strain evidence="2">TRF0915ILg1</strain>
        <tissue evidence="2">Whole body</tissue>
    </source>
</reference>
<name>A0A8K0DEV1_IGNLU</name>
<protein>
    <submittedName>
        <fullName evidence="2">Uncharacterized protein</fullName>
    </submittedName>
</protein>
<dbReference type="AlphaFoldDB" id="A0A8K0DEV1"/>
<keyword evidence="3" id="KW-1185">Reference proteome</keyword>
<organism evidence="2 3">
    <name type="scientific">Ignelater luminosus</name>
    <name type="common">Cucubano</name>
    <name type="synonym">Pyrophorus luminosus</name>
    <dbReference type="NCBI Taxonomy" id="2038154"/>
    <lineage>
        <taxon>Eukaryota</taxon>
        <taxon>Metazoa</taxon>
        <taxon>Ecdysozoa</taxon>
        <taxon>Arthropoda</taxon>
        <taxon>Hexapoda</taxon>
        <taxon>Insecta</taxon>
        <taxon>Pterygota</taxon>
        <taxon>Neoptera</taxon>
        <taxon>Endopterygota</taxon>
        <taxon>Coleoptera</taxon>
        <taxon>Polyphaga</taxon>
        <taxon>Elateriformia</taxon>
        <taxon>Elateroidea</taxon>
        <taxon>Elateridae</taxon>
        <taxon>Agrypninae</taxon>
        <taxon>Pyrophorini</taxon>
        <taxon>Ignelater</taxon>
    </lineage>
</organism>
<dbReference type="EMBL" id="VTPC01001418">
    <property type="protein sequence ID" value="KAF2902016.1"/>
    <property type="molecule type" value="Genomic_DNA"/>
</dbReference>